<dbReference type="PANTHER" id="PTHR46349">
    <property type="entry name" value="CINGULIN-LIKE PROTEIN 1-RELATED"/>
    <property type="match status" value="1"/>
</dbReference>
<dbReference type="GO" id="GO:0016459">
    <property type="term" value="C:myosin complex"/>
    <property type="evidence" value="ECO:0007669"/>
    <property type="project" value="InterPro"/>
</dbReference>
<comment type="subcellular location">
    <subcellularLocation>
        <location evidence="1">Cell junction</location>
        <location evidence="1">Tight junction</location>
    </subcellularLocation>
</comment>
<dbReference type="GO" id="GO:0008017">
    <property type="term" value="F:microtubule binding"/>
    <property type="evidence" value="ECO:0007669"/>
    <property type="project" value="TreeGrafter"/>
</dbReference>
<feature type="compositionally biased region" description="Polar residues" evidence="6">
    <location>
        <begin position="253"/>
        <end position="262"/>
    </location>
</feature>
<feature type="compositionally biased region" description="Low complexity" evidence="6">
    <location>
        <begin position="202"/>
        <end position="213"/>
    </location>
</feature>
<feature type="region of interest" description="Disordered" evidence="6">
    <location>
        <begin position="150"/>
        <end position="262"/>
    </location>
</feature>
<dbReference type="Proteomes" id="UP000007303">
    <property type="component" value="Unassembled WGS sequence"/>
</dbReference>
<dbReference type="HOGENOM" id="CLU_002036_0_0_1"/>
<keyword evidence="9" id="KW-1185">Reference proteome</keyword>
<feature type="region of interest" description="Disordered" evidence="6">
    <location>
        <begin position="777"/>
        <end position="836"/>
    </location>
</feature>
<reference evidence="9" key="1">
    <citation type="journal article" date="2004" name="Nature">
        <title>Genome duplication in the teleost fish Tetraodon nigroviridis reveals the early vertebrate proto-karyotype.</title>
        <authorList>
            <person name="Jaillon O."/>
            <person name="Aury J.-M."/>
            <person name="Brunet F."/>
            <person name="Petit J.-L."/>
            <person name="Stange-Thomann N."/>
            <person name="Mauceli E."/>
            <person name="Bouneau L."/>
            <person name="Fischer C."/>
            <person name="Ozouf-Costaz C."/>
            <person name="Bernot A."/>
            <person name="Nicaud S."/>
            <person name="Jaffe D."/>
            <person name="Fisher S."/>
            <person name="Lutfalla G."/>
            <person name="Dossat C."/>
            <person name="Segurens B."/>
            <person name="Dasilva C."/>
            <person name="Salanoubat M."/>
            <person name="Levy M."/>
            <person name="Boudet N."/>
            <person name="Castellano S."/>
            <person name="Anthouard V."/>
            <person name="Jubin C."/>
            <person name="Castelli V."/>
            <person name="Katinka M."/>
            <person name="Vacherie B."/>
            <person name="Biemont C."/>
            <person name="Skalli Z."/>
            <person name="Cattolico L."/>
            <person name="Poulain J."/>
            <person name="De Berardinis V."/>
            <person name="Cruaud C."/>
            <person name="Duprat S."/>
            <person name="Brottier P."/>
            <person name="Coutanceau J.-P."/>
            <person name="Gouzy J."/>
            <person name="Parra G."/>
            <person name="Lardier G."/>
            <person name="Chapple C."/>
            <person name="McKernan K.J."/>
            <person name="McEwan P."/>
            <person name="Bosak S."/>
            <person name="Kellis M."/>
            <person name="Volff J.-N."/>
            <person name="Guigo R."/>
            <person name="Zody M.C."/>
            <person name="Mesirov J."/>
            <person name="Lindblad-Toh K."/>
            <person name="Birren B."/>
            <person name="Nusbaum C."/>
            <person name="Kahn D."/>
            <person name="Robinson-Rechavi M."/>
            <person name="Laudet V."/>
            <person name="Schachter V."/>
            <person name="Quetier F."/>
            <person name="Saurin W."/>
            <person name="Scarpelli C."/>
            <person name="Wincker P."/>
            <person name="Lander E.S."/>
            <person name="Weissenbach J."/>
            <person name="Roest Crollius H."/>
        </authorList>
    </citation>
    <scope>NUCLEOTIDE SEQUENCE [LARGE SCALE GENOMIC DNA]</scope>
</reference>
<accession>H3DLV5</accession>
<dbReference type="AlphaFoldDB" id="H3DLV5"/>
<evidence type="ECO:0000313" key="9">
    <source>
        <dbReference type="Proteomes" id="UP000007303"/>
    </source>
</evidence>
<dbReference type="GO" id="GO:0000226">
    <property type="term" value="P:microtubule cytoskeleton organization"/>
    <property type="evidence" value="ECO:0007669"/>
    <property type="project" value="TreeGrafter"/>
</dbReference>
<feature type="compositionally biased region" description="Basic and acidic residues" evidence="6">
    <location>
        <begin position="812"/>
        <end position="836"/>
    </location>
</feature>
<feature type="compositionally biased region" description="Polar residues" evidence="6">
    <location>
        <begin position="188"/>
        <end position="201"/>
    </location>
</feature>
<keyword evidence="2" id="KW-0965">Cell junction</keyword>
<evidence type="ECO:0000259" key="7">
    <source>
        <dbReference type="Pfam" id="PF01576"/>
    </source>
</evidence>
<comment type="similarity">
    <text evidence="4">Belongs to the cingulin family.</text>
</comment>
<feature type="region of interest" description="Disordered" evidence="6">
    <location>
        <begin position="69"/>
        <end position="127"/>
    </location>
</feature>
<evidence type="ECO:0000256" key="2">
    <source>
        <dbReference type="ARBA" id="ARBA00022427"/>
    </source>
</evidence>
<keyword evidence="3" id="KW-0175">Coiled coil</keyword>
<feature type="compositionally biased region" description="Polar residues" evidence="6">
    <location>
        <begin position="72"/>
        <end position="81"/>
    </location>
</feature>
<feature type="compositionally biased region" description="Polar residues" evidence="6">
    <location>
        <begin position="152"/>
        <end position="166"/>
    </location>
</feature>
<feature type="domain" description="Myosin tail" evidence="7">
    <location>
        <begin position="876"/>
        <end position="1126"/>
    </location>
</feature>
<dbReference type="GeneTree" id="ENSGT00940000154489"/>
<feature type="compositionally biased region" description="Basic and acidic residues" evidence="6">
    <location>
        <begin position="785"/>
        <end position="805"/>
    </location>
</feature>
<reference evidence="8" key="3">
    <citation type="submission" date="2025-09" db="UniProtKB">
        <authorList>
            <consortium name="Ensembl"/>
        </authorList>
    </citation>
    <scope>IDENTIFICATION</scope>
</reference>
<feature type="region of interest" description="Disordered" evidence="6">
    <location>
        <begin position="22"/>
        <end position="41"/>
    </location>
</feature>
<dbReference type="Ensembl" id="ENSTNIT00000021738.1">
    <property type="protein sequence ID" value="ENSTNIP00000021503.1"/>
    <property type="gene ID" value="ENSTNIG00000018335.1"/>
</dbReference>
<keyword evidence="2" id="KW-0796">Tight junction</keyword>
<evidence type="ECO:0000256" key="6">
    <source>
        <dbReference type="SAM" id="MobiDB-lite"/>
    </source>
</evidence>
<dbReference type="GO" id="GO:0005923">
    <property type="term" value="C:bicellular tight junction"/>
    <property type="evidence" value="ECO:0007669"/>
    <property type="project" value="TreeGrafter"/>
</dbReference>
<dbReference type="InParanoid" id="H3DLV5"/>
<dbReference type="STRING" id="99883.ENSTNIP00000021503"/>
<evidence type="ECO:0000256" key="1">
    <source>
        <dbReference type="ARBA" id="ARBA00004435"/>
    </source>
</evidence>
<sequence length="1171" mass="134472">SSGRKTPVDYGVQIRFINDLCDASGAQPGPQPKARPQTTSKYGVAVRVQGIAGQPYVVLKDGQKGDSYGVQLKTNYPSGYSSLPRRREKVEPGTGGVRRAQSHGSLLDRPPGDGKSGSYGNLDGGIGVRGERIHVSAREVDMDRNMWDGSHAATTEHSSNQRQTPVNRLIGRFDGGSTGAQQRAFPSAQANREISALLTTNPYSSPPSSAHSSLGRTVAPSPRPRLRQEGTPTRRRRSPVRMKTSVSRLRFPASSTSHTMQNCKSSSLILKVTPDLLLDQGPSAEMSSEEEQVMQTIYNILRQGTNESDVITRHKVKVIFQKIQNLKPKERVPEEWLREKRELERKLRELQIATEEEKRDCASNSDPALKAELEACLDENLQLREMLDRKKTELNETQSELIQLRMDRENAETRVREMEDQLAEFQDEIRKETGSKTVSQDLMSCQAQLMEVCQQKQKLEETLRQRERELTALKGALKDEVANHDKEMEVLREQYSADMEKLRNSMEQVSQSQAGIEAERLRVNSSIRSLQQQLEDCRDESSHWMEQFHTTRDELRKTKQELLQVRMEKEESEEEMKELQEKVSSMKKQIPDPSQAQALNQKNQQSSADLQKTKLELEKQKGDGGHRHQEVSPEPGGAELRYEIDRLKGQLQRTKEDFSKITEKNKKLPDPTVITELEHKLEETRREGGQIKEKLSSTEEELESCKTRLSRAQAEVRSLQEAQQEQEEANTRLKEKLSRIEVCNETQLQTKSTESSEAELALHTEVRAVRSDLDEAKRKVSRLSQENRELNSHLAAAEREKETLKESISQLEEAKQQQEKALERLNKEHESLSVSSREELQALRVQMEEQRERARKEIQEAQRHGNHAQSELDQNHMNLRKLEEEISRQKKELMVTCEERDNHQLDKELLTNRLRHLEGEIEASKNSYNEKTRENRILEDKLKRAELELEEERSSVEILTDRMTRSRDQIDQLRSELMQERSSKQDLELDKNAMERQLKELRSRLADMEGQSRPSAGVSQLENKIQDLEDRLRTEEREKNSVLASQRRLERKLKDLNMAMEEERETLNEQRDQLALRVKALKRQVDEGETELERIEALRRKAQRDMEEQMELKEALQARVTALETELKRKTTSAIRPVLDSSALSSDDDSFYDPSGITSILTGSNLQTSSC</sequence>
<feature type="compositionally biased region" description="Basic and acidic residues" evidence="6">
    <location>
        <begin position="611"/>
        <end position="631"/>
    </location>
</feature>
<evidence type="ECO:0000256" key="5">
    <source>
        <dbReference type="ARBA" id="ARBA00044075"/>
    </source>
</evidence>
<dbReference type="PANTHER" id="PTHR46349:SF4">
    <property type="entry name" value="CINGULIN"/>
    <property type="match status" value="1"/>
</dbReference>
<evidence type="ECO:0000313" key="8">
    <source>
        <dbReference type="Ensembl" id="ENSTNIP00000021503.1"/>
    </source>
</evidence>
<protein>
    <recommendedName>
        <fullName evidence="5">Cingulin</fullName>
    </recommendedName>
</protein>
<feature type="compositionally biased region" description="Gly residues" evidence="6">
    <location>
        <begin position="114"/>
        <end position="127"/>
    </location>
</feature>
<feature type="region of interest" description="Disordered" evidence="6">
    <location>
        <begin position="566"/>
        <end position="639"/>
    </location>
</feature>
<dbReference type="InterPro" id="IPR002928">
    <property type="entry name" value="Myosin_tail"/>
</dbReference>
<evidence type="ECO:0000256" key="4">
    <source>
        <dbReference type="ARBA" id="ARBA00038467"/>
    </source>
</evidence>
<reference evidence="8" key="2">
    <citation type="submission" date="2025-08" db="UniProtKB">
        <authorList>
            <consortium name="Ensembl"/>
        </authorList>
    </citation>
    <scope>IDENTIFICATION</scope>
</reference>
<name>H3DLV5_TETNG</name>
<organism evidence="8 9">
    <name type="scientific">Tetraodon nigroviridis</name>
    <name type="common">Spotted green pufferfish</name>
    <name type="synonym">Chelonodon nigroviridis</name>
    <dbReference type="NCBI Taxonomy" id="99883"/>
    <lineage>
        <taxon>Eukaryota</taxon>
        <taxon>Metazoa</taxon>
        <taxon>Chordata</taxon>
        <taxon>Craniata</taxon>
        <taxon>Vertebrata</taxon>
        <taxon>Euteleostomi</taxon>
        <taxon>Actinopterygii</taxon>
        <taxon>Neopterygii</taxon>
        <taxon>Teleostei</taxon>
        <taxon>Neoteleostei</taxon>
        <taxon>Acanthomorphata</taxon>
        <taxon>Eupercaria</taxon>
        <taxon>Tetraodontiformes</taxon>
        <taxon>Tetradontoidea</taxon>
        <taxon>Tetraodontidae</taxon>
        <taxon>Tetraodon</taxon>
    </lineage>
</organism>
<dbReference type="Pfam" id="PF01576">
    <property type="entry name" value="Myosin_tail_1"/>
    <property type="match status" value="1"/>
</dbReference>
<dbReference type="OMA" id="HWREMFQ"/>
<proteinExistence type="inferred from homology"/>
<feature type="compositionally biased region" description="Polar residues" evidence="6">
    <location>
        <begin position="592"/>
        <end position="609"/>
    </location>
</feature>
<evidence type="ECO:0000256" key="3">
    <source>
        <dbReference type="ARBA" id="ARBA00023054"/>
    </source>
</evidence>